<dbReference type="GO" id="GO:0000724">
    <property type="term" value="P:double-strand break repair via homologous recombination"/>
    <property type="evidence" value="ECO:0007669"/>
    <property type="project" value="TreeGrafter"/>
</dbReference>
<dbReference type="GO" id="GO:0035861">
    <property type="term" value="C:site of double-strand break"/>
    <property type="evidence" value="ECO:0007669"/>
    <property type="project" value="TreeGrafter"/>
</dbReference>
<comment type="subcellular location">
    <subcellularLocation>
        <location evidence="1">Nucleus</location>
    </subcellularLocation>
</comment>
<dbReference type="GO" id="GO:0006284">
    <property type="term" value="P:base-excision repair"/>
    <property type="evidence" value="ECO:0007669"/>
    <property type="project" value="TreeGrafter"/>
</dbReference>
<dbReference type="InterPro" id="IPR012340">
    <property type="entry name" value="NA-bd_OB-fold"/>
</dbReference>
<dbReference type="InterPro" id="IPR013970">
    <property type="entry name" value="Rfa2"/>
</dbReference>
<dbReference type="GO" id="GO:0006289">
    <property type="term" value="P:nucleotide-excision repair"/>
    <property type="evidence" value="ECO:0007669"/>
    <property type="project" value="TreeGrafter"/>
</dbReference>
<dbReference type="PANTHER" id="PTHR15114">
    <property type="entry name" value="REPLICATION PROTEIN A3"/>
    <property type="match status" value="1"/>
</dbReference>
<dbReference type="Proteomes" id="UP000758603">
    <property type="component" value="Unassembled WGS sequence"/>
</dbReference>
<dbReference type="GO" id="GO:0006298">
    <property type="term" value="P:mismatch repair"/>
    <property type="evidence" value="ECO:0007669"/>
    <property type="project" value="TreeGrafter"/>
</dbReference>
<sequence length="107" mass="11747">MESVSTPRISSRYIDSYVGRTVMVVGKVIQLRGNEALIDSDGQINVNLNPQCHLTPGNGVQVIGKVSSDLTIKVMSSVDLGDNVDYSISQSVVDVTHQYKELFVYEQ</sequence>
<evidence type="ECO:0000256" key="2">
    <source>
        <dbReference type="ARBA" id="ARBA00009761"/>
    </source>
</evidence>
<evidence type="ECO:0000256" key="1">
    <source>
        <dbReference type="ARBA" id="ARBA00004123"/>
    </source>
</evidence>
<dbReference type="GeneID" id="70125431"/>
<accession>A0A9P8UFL6</accession>
<dbReference type="OrthoDB" id="188186at2759"/>
<dbReference type="GO" id="GO:0005662">
    <property type="term" value="C:DNA replication factor A complex"/>
    <property type="evidence" value="ECO:0007669"/>
    <property type="project" value="TreeGrafter"/>
</dbReference>
<reference evidence="4" key="1">
    <citation type="journal article" date="2021" name="Nat. Commun.">
        <title>Genetic determinants of endophytism in the Arabidopsis root mycobiome.</title>
        <authorList>
            <person name="Mesny F."/>
            <person name="Miyauchi S."/>
            <person name="Thiergart T."/>
            <person name="Pickel B."/>
            <person name="Atanasova L."/>
            <person name="Karlsson M."/>
            <person name="Huettel B."/>
            <person name="Barry K.W."/>
            <person name="Haridas S."/>
            <person name="Chen C."/>
            <person name="Bauer D."/>
            <person name="Andreopoulos W."/>
            <person name="Pangilinan J."/>
            <person name="LaButti K."/>
            <person name="Riley R."/>
            <person name="Lipzen A."/>
            <person name="Clum A."/>
            <person name="Drula E."/>
            <person name="Henrissat B."/>
            <person name="Kohler A."/>
            <person name="Grigoriev I.V."/>
            <person name="Martin F.M."/>
            <person name="Hacquard S."/>
        </authorList>
    </citation>
    <scope>NUCLEOTIDE SEQUENCE</scope>
    <source>
        <strain evidence="4">MPI-SDFR-AT-0073</strain>
    </source>
</reference>
<dbReference type="GO" id="GO:0003697">
    <property type="term" value="F:single-stranded DNA binding"/>
    <property type="evidence" value="ECO:0007669"/>
    <property type="project" value="TreeGrafter"/>
</dbReference>
<evidence type="ECO:0000313" key="5">
    <source>
        <dbReference type="Proteomes" id="UP000758603"/>
    </source>
</evidence>
<comment type="similarity">
    <text evidence="2">Belongs to the replication factor A protein 3 family.</text>
</comment>
<comment type="caution">
    <text evidence="4">The sequence shown here is derived from an EMBL/GenBank/DDBJ whole genome shotgun (WGS) entry which is preliminary data.</text>
</comment>
<dbReference type="GO" id="GO:0003684">
    <property type="term" value="F:damaged DNA binding"/>
    <property type="evidence" value="ECO:0007669"/>
    <property type="project" value="TreeGrafter"/>
</dbReference>
<dbReference type="RefSeq" id="XP_045955526.1">
    <property type="nucleotide sequence ID" value="XM_046096539.1"/>
</dbReference>
<name>A0A9P8UFL6_9PEZI</name>
<dbReference type="CDD" id="cd04479">
    <property type="entry name" value="RPA3"/>
    <property type="match status" value="1"/>
</dbReference>
<organism evidence="4 5">
    <name type="scientific">Truncatella angustata</name>
    <dbReference type="NCBI Taxonomy" id="152316"/>
    <lineage>
        <taxon>Eukaryota</taxon>
        <taxon>Fungi</taxon>
        <taxon>Dikarya</taxon>
        <taxon>Ascomycota</taxon>
        <taxon>Pezizomycotina</taxon>
        <taxon>Sordariomycetes</taxon>
        <taxon>Xylariomycetidae</taxon>
        <taxon>Amphisphaeriales</taxon>
        <taxon>Sporocadaceae</taxon>
        <taxon>Truncatella</taxon>
    </lineage>
</organism>
<evidence type="ECO:0000313" key="4">
    <source>
        <dbReference type="EMBL" id="KAH6649019.1"/>
    </source>
</evidence>
<keyword evidence="5" id="KW-1185">Reference proteome</keyword>
<protein>
    <submittedName>
        <fullName evidence="4">Replication factor A protein 3</fullName>
    </submittedName>
</protein>
<evidence type="ECO:0000256" key="3">
    <source>
        <dbReference type="ARBA" id="ARBA00023242"/>
    </source>
</evidence>
<dbReference type="GO" id="GO:0006260">
    <property type="term" value="P:DNA replication"/>
    <property type="evidence" value="ECO:0007669"/>
    <property type="project" value="InterPro"/>
</dbReference>
<dbReference type="PANTHER" id="PTHR15114:SF1">
    <property type="entry name" value="REPLICATION PROTEIN A 14 KDA SUBUNIT"/>
    <property type="match status" value="1"/>
</dbReference>
<dbReference type="Gene3D" id="2.40.50.140">
    <property type="entry name" value="Nucleic acid-binding proteins"/>
    <property type="match status" value="1"/>
</dbReference>
<dbReference type="AlphaFoldDB" id="A0A9P8UFL6"/>
<dbReference type="EMBL" id="JAGPXC010000007">
    <property type="protein sequence ID" value="KAH6649019.1"/>
    <property type="molecule type" value="Genomic_DNA"/>
</dbReference>
<dbReference type="SUPFAM" id="SSF50249">
    <property type="entry name" value="Nucleic acid-binding proteins"/>
    <property type="match status" value="1"/>
</dbReference>
<keyword evidence="3" id="KW-0539">Nucleus</keyword>
<dbReference type="Pfam" id="PF08661">
    <property type="entry name" value="Rep_fac-A_3"/>
    <property type="match status" value="1"/>
</dbReference>
<proteinExistence type="inferred from homology"/>
<gene>
    <name evidence="4" type="ORF">BKA67DRAFT_379532</name>
</gene>